<evidence type="ECO:0000313" key="2">
    <source>
        <dbReference type="Proteomes" id="UP001629432"/>
    </source>
</evidence>
<dbReference type="Proteomes" id="UP001629432">
    <property type="component" value="Unassembled WGS sequence"/>
</dbReference>
<proteinExistence type="predicted"/>
<protein>
    <recommendedName>
        <fullName evidence="3">PAAR domain-containing protein</fullName>
    </recommendedName>
</protein>
<organism evidence="1 2">
    <name type="scientific">Paraburkholderia metrosideri</name>
    <dbReference type="NCBI Taxonomy" id="580937"/>
    <lineage>
        <taxon>Bacteria</taxon>
        <taxon>Pseudomonadati</taxon>
        <taxon>Pseudomonadota</taxon>
        <taxon>Betaproteobacteria</taxon>
        <taxon>Burkholderiales</taxon>
        <taxon>Burkholderiaceae</taxon>
        <taxon>Paraburkholderia</taxon>
    </lineage>
</organism>
<sequence length="197" mass="21262">MIRTFLCEGDKAGEAVIVEGLDTSIYQDEETGRHLRMATVGMKTYCHACKKVGTICPTGPRLPCIAENGKEAALSGNINMCDCKPPRVFSAQRSMTMFMMSEAIPATDASFSTAVSAASRSKEEPTRGNDGKSFLLRDSETGTRLANRKYISDVDGIRSEGITDSEGYAYVDTHAGQSIRIHVVFASPRGHLTAEGV</sequence>
<name>A0ABW9DL85_9BURK</name>
<dbReference type="EMBL" id="JAQQCF010000002">
    <property type="protein sequence ID" value="MFM0635850.1"/>
    <property type="molecule type" value="Genomic_DNA"/>
</dbReference>
<reference evidence="1 2" key="1">
    <citation type="journal article" date="2024" name="Chem. Sci.">
        <title>Discovery of megapolipeptins by genome mining of a Burkholderiales bacteria collection.</title>
        <authorList>
            <person name="Paulo B.S."/>
            <person name="Recchia M.J.J."/>
            <person name="Lee S."/>
            <person name="Fergusson C.H."/>
            <person name="Romanowski S.B."/>
            <person name="Hernandez A."/>
            <person name="Krull N."/>
            <person name="Liu D.Y."/>
            <person name="Cavanagh H."/>
            <person name="Bos A."/>
            <person name="Gray C.A."/>
            <person name="Murphy B.T."/>
            <person name="Linington R.G."/>
            <person name="Eustaquio A.S."/>
        </authorList>
    </citation>
    <scope>NUCLEOTIDE SEQUENCE [LARGE SCALE GENOMIC DNA]</scope>
    <source>
        <strain evidence="1 2">RL17-338-BIC-A</strain>
    </source>
</reference>
<keyword evidence="2" id="KW-1185">Reference proteome</keyword>
<dbReference type="RefSeq" id="WP_408228890.1">
    <property type="nucleotide sequence ID" value="NZ_JAQQCF010000002.1"/>
</dbReference>
<evidence type="ECO:0008006" key="3">
    <source>
        <dbReference type="Google" id="ProtNLM"/>
    </source>
</evidence>
<evidence type="ECO:0000313" key="1">
    <source>
        <dbReference type="EMBL" id="MFM0635850.1"/>
    </source>
</evidence>
<comment type="caution">
    <text evidence="1">The sequence shown here is derived from an EMBL/GenBank/DDBJ whole genome shotgun (WGS) entry which is preliminary data.</text>
</comment>
<gene>
    <name evidence="1" type="ORF">PQQ63_03955</name>
</gene>
<accession>A0ABW9DL85</accession>